<name>A0A7K1LFB3_9MICC</name>
<accession>A0A7K1LFB3</accession>
<dbReference type="RefSeq" id="WP_129313888.1">
    <property type="nucleotide sequence ID" value="NZ_CP197643.1"/>
</dbReference>
<dbReference type="GO" id="GO:0045892">
    <property type="term" value="P:negative regulation of DNA-templated transcription"/>
    <property type="evidence" value="ECO:0007669"/>
    <property type="project" value="TreeGrafter"/>
</dbReference>
<dbReference type="SMART" id="SM00346">
    <property type="entry name" value="HTH_ICLR"/>
    <property type="match status" value="1"/>
</dbReference>
<dbReference type="EMBL" id="WOGT01000001">
    <property type="protein sequence ID" value="MUN53773.1"/>
    <property type="molecule type" value="Genomic_DNA"/>
</dbReference>
<dbReference type="PROSITE" id="PS51078">
    <property type="entry name" value="ICLR_ED"/>
    <property type="match status" value="1"/>
</dbReference>
<dbReference type="InterPro" id="IPR014757">
    <property type="entry name" value="Tscrpt_reg_IclR_C"/>
</dbReference>
<dbReference type="GO" id="GO:0046278">
    <property type="term" value="P:3,4-dihydroxybenzoate metabolic process"/>
    <property type="evidence" value="ECO:0007669"/>
    <property type="project" value="InterPro"/>
</dbReference>
<feature type="domain" description="HTH iclR-type" evidence="4">
    <location>
        <begin position="6"/>
        <end position="66"/>
    </location>
</feature>
<dbReference type="InterPro" id="IPR012794">
    <property type="entry name" value="PcaR_PcaU"/>
</dbReference>
<evidence type="ECO:0000256" key="2">
    <source>
        <dbReference type="ARBA" id="ARBA00023125"/>
    </source>
</evidence>
<dbReference type="InterPro" id="IPR029016">
    <property type="entry name" value="GAF-like_dom_sf"/>
</dbReference>
<dbReference type="Gene3D" id="1.10.10.10">
    <property type="entry name" value="Winged helix-like DNA-binding domain superfamily/Winged helix DNA-binding domain"/>
    <property type="match status" value="1"/>
</dbReference>
<evidence type="ECO:0000313" key="6">
    <source>
        <dbReference type="EMBL" id="MUN53773.1"/>
    </source>
</evidence>
<keyword evidence="3" id="KW-0804">Transcription</keyword>
<protein>
    <submittedName>
        <fullName evidence="6">Helix-turn-helix domain-containing protein</fullName>
    </submittedName>
</protein>
<keyword evidence="7" id="KW-1185">Reference proteome</keyword>
<dbReference type="PANTHER" id="PTHR30136">
    <property type="entry name" value="HELIX-TURN-HELIX TRANSCRIPTIONAL REGULATOR, ICLR FAMILY"/>
    <property type="match status" value="1"/>
</dbReference>
<comment type="caution">
    <text evidence="6">The sequence shown here is derived from an EMBL/GenBank/DDBJ whole genome shotgun (WGS) entry which is preliminary data.</text>
</comment>
<dbReference type="GO" id="GO:0045893">
    <property type="term" value="P:positive regulation of DNA-templated transcription"/>
    <property type="evidence" value="ECO:0007669"/>
    <property type="project" value="InterPro"/>
</dbReference>
<dbReference type="PANTHER" id="PTHR30136:SF34">
    <property type="entry name" value="TRANSCRIPTIONAL REGULATOR"/>
    <property type="match status" value="1"/>
</dbReference>
<evidence type="ECO:0000256" key="3">
    <source>
        <dbReference type="ARBA" id="ARBA00023163"/>
    </source>
</evidence>
<dbReference type="InterPro" id="IPR036390">
    <property type="entry name" value="WH_DNA-bd_sf"/>
</dbReference>
<dbReference type="PROSITE" id="PS51077">
    <property type="entry name" value="HTH_ICLR"/>
    <property type="match status" value="1"/>
</dbReference>
<dbReference type="AlphaFoldDB" id="A0A7K1LFB3"/>
<dbReference type="Pfam" id="PF01614">
    <property type="entry name" value="IclR_C"/>
    <property type="match status" value="1"/>
</dbReference>
<dbReference type="GO" id="GO:0003700">
    <property type="term" value="F:DNA-binding transcription factor activity"/>
    <property type="evidence" value="ECO:0007669"/>
    <property type="project" value="TreeGrafter"/>
</dbReference>
<dbReference type="OrthoDB" id="3734039at2"/>
<dbReference type="NCBIfam" id="TIGR02431">
    <property type="entry name" value="pcaR_pcaU"/>
    <property type="match status" value="1"/>
</dbReference>
<dbReference type="Pfam" id="PF09339">
    <property type="entry name" value="HTH_IclR"/>
    <property type="match status" value="1"/>
</dbReference>
<evidence type="ECO:0000256" key="1">
    <source>
        <dbReference type="ARBA" id="ARBA00023015"/>
    </source>
</evidence>
<reference evidence="6 7" key="1">
    <citation type="submission" date="2019-12" db="EMBL/GenBank/DDBJ databases">
        <authorList>
            <person name="Li J."/>
            <person name="Shi Y."/>
            <person name="Xu G."/>
            <person name="Xiao D."/>
            <person name="Ran X."/>
        </authorList>
    </citation>
    <scope>NUCLEOTIDE SEQUENCE [LARGE SCALE GENOMIC DNA]</scope>
    <source>
        <strain evidence="6 7">JCM 15915</strain>
    </source>
</reference>
<evidence type="ECO:0000259" key="5">
    <source>
        <dbReference type="PROSITE" id="PS51078"/>
    </source>
</evidence>
<sequence>MSEAYVQSLARGISVLRAFDADHASMSLSEVAQKTGLTRATARRFLHTLVELGYVHADGKVFRLSPTVLGIGYSYLSSLSLPDLAYPHLRELSGRVGESTSMSVLEGDDIIYVARVHARRIMHVAISVGTSFPAHATSMGRVLLAGLDEERLEAYLERQEPEELTGHTVTDIDELRARILRVRERGWEIVDQELEMGLRSVAAPVTDAKGRHIAAVNVSMRVGTENARADKIKEKILPRLRETALRIGHAYRSGAGLSLPS</sequence>
<gene>
    <name evidence="6" type="ORF">GMA10_00775</name>
</gene>
<dbReference type="GO" id="GO:0003677">
    <property type="term" value="F:DNA binding"/>
    <property type="evidence" value="ECO:0007669"/>
    <property type="project" value="UniProtKB-KW"/>
</dbReference>
<dbReference type="InterPro" id="IPR005471">
    <property type="entry name" value="Tscrpt_reg_IclR_N"/>
</dbReference>
<dbReference type="InterPro" id="IPR050707">
    <property type="entry name" value="HTH_MetabolicPath_Reg"/>
</dbReference>
<feature type="domain" description="IclR-ED" evidence="5">
    <location>
        <begin position="67"/>
        <end position="253"/>
    </location>
</feature>
<evidence type="ECO:0000313" key="7">
    <source>
        <dbReference type="Proteomes" id="UP000462152"/>
    </source>
</evidence>
<dbReference type="Proteomes" id="UP000462152">
    <property type="component" value="Unassembled WGS sequence"/>
</dbReference>
<dbReference type="Gene3D" id="3.30.450.40">
    <property type="match status" value="1"/>
</dbReference>
<keyword evidence="2" id="KW-0238">DNA-binding</keyword>
<proteinExistence type="predicted"/>
<dbReference type="SUPFAM" id="SSF46785">
    <property type="entry name" value="Winged helix' DNA-binding domain"/>
    <property type="match status" value="1"/>
</dbReference>
<dbReference type="InterPro" id="IPR036388">
    <property type="entry name" value="WH-like_DNA-bd_sf"/>
</dbReference>
<keyword evidence="1" id="KW-0805">Transcription regulation</keyword>
<evidence type="ECO:0000259" key="4">
    <source>
        <dbReference type="PROSITE" id="PS51077"/>
    </source>
</evidence>
<dbReference type="SUPFAM" id="SSF55781">
    <property type="entry name" value="GAF domain-like"/>
    <property type="match status" value="1"/>
</dbReference>
<organism evidence="6 7">
    <name type="scientific">Rothia koreensis</name>
    <dbReference type="NCBI Taxonomy" id="592378"/>
    <lineage>
        <taxon>Bacteria</taxon>
        <taxon>Bacillati</taxon>
        <taxon>Actinomycetota</taxon>
        <taxon>Actinomycetes</taxon>
        <taxon>Micrococcales</taxon>
        <taxon>Micrococcaceae</taxon>
        <taxon>Rothia</taxon>
    </lineage>
</organism>